<dbReference type="EMBL" id="ML120548">
    <property type="protein sequence ID" value="RPA89949.1"/>
    <property type="molecule type" value="Genomic_DNA"/>
</dbReference>
<evidence type="ECO:0008006" key="5">
    <source>
        <dbReference type="Google" id="ProtNLM"/>
    </source>
</evidence>
<evidence type="ECO:0000313" key="3">
    <source>
        <dbReference type="EMBL" id="RPA89949.1"/>
    </source>
</evidence>
<dbReference type="OrthoDB" id="5413859at2759"/>
<feature type="transmembrane region" description="Helical" evidence="1">
    <location>
        <begin position="92"/>
        <end position="121"/>
    </location>
</feature>
<sequence>MIYFTPTLHLCVFLLFPTLQCLPLPTHSQPKAMGSLAQYPPPHDTRALPPSAPGPTITILPTPAFPSPTYIIRGSSGARGTPDQDVPPLNTVIVIIILILTGICLCVVALIACGYKLGLWFSRHISRRRARKEDLLAVIRVDESAGETGPGSSLLNLERGDGGSVREVGPEIYIPGSRSASAEADNATSSSSGWVVTMGEGGTMRRIKVVDRDSVLPL</sequence>
<keyword evidence="2" id="KW-0732">Signal</keyword>
<feature type="chain" id="PRO_5018077948" description="Mid2 domain-containing protein" evidence="2">
    <location>
        <begin position="22"/>
        <end position="218"/>
    </location>
</feature>
<dbReference type="AlphaFoldDB" id="A0A3N4IVF5"/>
<name>A0A3N4IVF5_9PEZI</name>
<keyword evidence="1" id="KW-1133">Transmembrane helix</keyword>
<gene>
    <name evidence="3" type="ORF">L873DRAFT_1821924</name>
</gene>
<keyword evidence="1" id="KW-0472">Membrane</keyword>
<accession>A0A3N4IVF5</accession>
<keyword evidence="4" id="KW-1185">Reference proteome</keyword>
<evidence type="ECO:0000256" key="1">
    <source>
        <dbReference type="SAM" id="Phobius"/>
    </source>
</evidence>
<proteinExistence type="predicted"/>
<reference evidence="3 4" key="1">
    <citation type="journal article" date="2018" name="Nat. Ecol. Evol.">
        <title>Pezizomycetes genomes reveal the molecular basis of ectomycorrhizal truffle lifestyle.</title>
        <authorList>
            <person name="Murat C."/>
            <person name="Payen T."/>
            <person name="Noel B."/>
            <person name="Kuo A."/>
            <person name="Morin E."/>
            <person name="Chen J."/>
            <person name="Kohler A."/>
            <person name="Krizsan K."/>
            <person name="Balestrini R."/>
            <person name="Da Silva C."/>
            <person name="Montanini B."/>
            <person name="Hainaut M."/>
            <person name="Levati E."/>
            <person name="Barry K.W."/>
            <person name="Belfiori B."/>
            <person name="Cichocki N."/>
            <person name="Clum A."/>
            <person name="Dockter R.B."/>
            <person name="Fauchery L."/>
            <person name="Guy J."/>
            <person name="Iotti M."/>
            <person name="Le Tacon F."/>
            <person name="Lindquist E.A."/>
            <person name="Lipzen A."/>
            <person name="Malagnac F."/>
            <person name="Mello A."/>
            <person name="Molinier V."/>
            <person name="Miyauchi S."/>
            <person name="Poulain J."/>
            <person name="Riccioni C."/>
            <person name="Rubini A."/>
            <person name="Sitrit Y."/>
            <person name="Splivallo R."/>
            <person name="Traeger S."/>
            <person name="Wang M."/>
            <person name="Zifcakova L."/>
            <person name="Wipf D."/>
            <person name="Zambonelli A."/>
            <person name="Paolocci F."/>
            <person name="Nowrousian M."/>
            <person name="Ottonello S."/>
            <person name="Baldrian P."/>
            <person name="Spatafora J.W."/>
            <person name="Henrissat B."/>
            <person name="Nagy L.G."/>
            <person name="Aury J.M."/>
            <person name="Wincker P."/>
            <person name="Grigoriev I.V."/>
            <person name="Bonfante P."/>
            <person name="Martin F.M."/>
        </authorList>
    </citation>
    <scope>NUCLEOTIDE SEQUENCE [LARGE SCALE GENOMIC DNA]</scope>
    <source>
        <strain evidence="3 4">120613-1</strain>
    </source>
</reference>
<organism evidence="3 4">
    <name type="scientific">Choiromyces venosus 120613-1</name>
    <dbReference type="NCBI Taxonomy" id="1336337"/>
    <lineage>
        <taxon>Eukaryota</taxon>
        <taxon>Fungi</taxon>
        <taxon>Dikarya</taxon>
        <taxon>Ascomycota</taxon>
        <taxon>Pezizomycotina</taxon>
        <taxon>Pezizomycetes</taxon>
        <taxon>Pezizales</taxon>
        <taxon>Tuberaceae</taxon>
        <taxon>Choiromyces</taxon>
    </lineage>
</organism>
<feature type="signal peptide" evidence="2">
    <location>
        <begin position="1"/>
        <end position="21"/>
    </location>
</feature>
<dbReference type="Proteomes" id="UP000276215">
    <property type="component" value="Unassembled WGS sequence"/>
</dbReference>
<evidence type="ECO:0000313" key="4">
    <source>
        <dbReference type="Proteomes" id="UP000276215"/>
    </source>
</evidence>
<evidence type="ECO:0000256" key="2">
    <source>
        <dbReference type="SAM" id="SignalP"/>
    </source>
</evidence>
<keyword evidence="1" id="KW-0812">Transmembrane</keyword>
<protein>
    <recommendedName>
        <fullName evidence="5">Mid2 domain-containing protein</fullName>
    </recommendedName>
</protein>